<dbReference type="PANTHER" id="PTHR46468">
    <property type="entry name" value="SENTRIN-SPECIFIC PROTEASE 8"/>
    <property type="match status" value="1"/>
</dbReference>
<evidence type="ECO:0000313" key="7">
    <source>
        <dbReference type="Proteomes" id="UP000284403"/>
    </source>
</evidence>
<feature type="domain" description="Ubiquitin-like protease family profile" evidence="5">
    <location>
        <begin position="4"/>
        <end position="166"/>
    </location>
</feature>
<protein>
    <submittedName>
        <fullName evidence="6">Putative SUMO1/Ulp2</fullName>
        <ecNumber evidence="6">3.4.-.-</ecNumber>
    </submittedName>
</protein>
<dbReference type="AlphaFoldDB" id="A0A422PMM0"/>
<gene>
    <name evidence="6" type="ORF">Tco025E_04277</name>
</gene>
<evidence type="ECO:0000256" key="1">
    <source>
        <dbReference type="ARBA" id="ARBA00005234"/>
    </source>
</evidence>
<dbReference type="GO" id="GO:0008234">
    <property type="term" value="F:cysteine-type peptidase activity"/>
    <property type="evidence" value="ECO:0007669"/>
    <property type="project" value="UniProtKB-KW"/>
</dbReference>
<dbReference type="EMBL" id="MKKU01000219">
    <property type="protein sequence ID" value="RNF18948.1"/>
    <property type="molecule type" value="Genomic_DNA"/>
</dbReference>
<dbReference type="Gene3D" id="3.40.395.10">
    <property type="entry name" value="Adenoviral Proteinase, Chain A"/>
    <property type="match status" value="1"/>
</dbReference>
<proteinExistence type="inferred from homology"/>
<dbReference type="OrthoDB" id="5065855at2759"/>
<dbReference type="PROSITE" id="PS50600">
    <property type="entry name" value="ULP_PROTEASE"/>
    <property type="match status" value="1"/>
</dbReference>
<dbReference type="GeneID" id="40317888"/>
<keyword evidence="3 6" id="KW-0378">Hydrolase</keyword>
<dbReference type="GO" id="GO:0019784">
    <property type="term" value="F:deNEDDylase activity"/>
    <property type="evidence" value="ECO:0007669"/>
    <property type="project" value="InterPro"/>
</dbReference>
<dbReference type="SUPFAM" id="SSF54001">
    <property type="entry name" value="Cysteine proteinases"/>
    <property type="match status" value="1"/>
</dbReference>
<comment type="caution">
    <text evidence="6">The sequence shown here is derived from an EMBL/GenBank/DDBJ whole genome shotgun (WGS) entry which is preliminary data.</text>
</comment>
<dbReference type="GO" id="GO:0000338">
    <property type="term" value="P:protein deneddylation"/>
    <property type="evidence" value="ECO:0007669"/>
    <property type="project" value="TreeGrafter"/>
</dbReference>
<dbReference type="EC" id="3.4.-.-" evidence="6"/>
<dbReference type="Pfam" id="PF02902">
    <property type="entry name" value="Peptidase_C48"/>
    <property type="match status" value="1"/>
</dbReference>
<evidence type="ECO:0000259" key="5">
    <source>
        <dbReference type="PROSITE" id="PS50600"/>
    </source>
</evidence>
<dbReference type="PANTHER" id="PTHR46468:SF1">
    <property type="entry name" value="SENTRIN-SPECIFIC PROTEASE 8"/>
    <property type="match status" value="1"/>
</dbReference>
<evidence type="ECO:0000256" key="3">
    <source>
        <dbReference type="ARBA" id="ARBA00022801"/>
    </source>
</evidence>
<dbReference type="InterPro" id="IPR038765">
    <property type="entry name" value="Papain-like_cys_pep_sf"/>
</dbReference>
<dbReference type="RefSeq" id="XP_029228656.1">
    <property type="nucleotide sequence ID" value="XM_029371189.1"/>
</dbReference>
<name>A0A422PMM0_9TRYP</name>
<evidence type="ECO:0000313" key="6">
    <source>
        <dbReference type="EMBL" id="RNF18948.1"/>
    </source>
</evidence>
<organism evidence="6 7">
    <name type="scientific">Trypanosoma conorhini</name>
    <dbReference type="NCBI Taxonomy" id="83891"/>
    <lineage>
        <taxon>Eukaryota</taxon>
        <taxon>Discoba</taxon>
        <taxon>Euglenozoa</taxon>
        <taxon>Kinetoplastea</taxon>
        <taxon>Metakinetoplastina</taxon>
        <taxon>Trypanosomatida</taxon>
        <taxon>Trypanosomatidae</taxon>
        <taxon>Trypanosoma</taxon>
    </lineage>
</organism>
<sequence>MRGASLTEEEAESLREGNPLMEGVINYVFTKAAAVAQRPDAVHFLDPVVAHTMCAFDDASLGPVDEMCRMLLVAIPIAEYKGTGYDGVHWSLLLLQRVSVDVPFVALRLDSLSDENAARCLSFLRLLQSCSKCSEHIPPSSTRIDFPSQKNNVDCGCFVCMAALHVAEAVKSWNKGGGGDSAKGISDGTLEFPPQWDASRFRRALLDEILRDRV</sequence>
<evidence type="ECO:0000256" key="4">
    <source>
        <dbReference type="ARBA" id="ARBA00022807"/>
    </source>
</evidence>
<reference evidence="6 7" key="1">
    <citation type="journal article" date="2018" name="BMC Genomics">
        <title>Genomic comparison of Trypanosoma conorhini and Trypanosoma rangeli to Trypanosoma cruzi strains of high and low virulence.</title>
        <authorList>
            <person name="Bradwell K.R."/>
            <person name="Koparde V.N."/>
            <person name="Matveyev A.V."/>
            <person name="Serrano M.G."/>
            <person name="Alves J.M."/>
            <person name="Parikh H."/>
            <person name="Huang B."/>
            <person name="Lee V."/>
            <person name="Espinosa-Alvarez O."/>
            <person name="Ortiz P.A."/>
            <person name="Costa-Martins A.G."/>
            <person name="Teixeira M.M."/>
            <person name="Buck G.A."/>
        </authorList>
    </citation>
    <scope>NUCLEOTIDE SEQUENCE [LARGE SCALE GENOMIC DNA]</scope>
    <source>
        <strain evidence="6 7">025E</strain>
    </source>
</reference>
<evidence type="ECO:0000256" key="2">
    <source>
        <dbReference type="ARBA" id="ARBA00022670"/>
    </source>
</evidence>
<keyword evidence="7" id="KW-1185">Reference proteome</keyword>
<dbReference type="InterPro" id="IPR044613">
    <property type="entry name" value="Nep1/2-like"/>
</dbReference>
<dbReference type="GO" id="GO:0006508">
    <property type="term" value="P:proteolysis"/>
    <property type="evidence" value="ECO:0007669"/>
    <property type="project" value="UniProtKB-KW"/>
</dbReference>
<dbReference type="InterPro" id="IPR003653">
    <property type="entry name" value="Peptidase_C48_C"/>
</dbReference>
<comment type="similarity">
    <text evidence="1">Belongs to the peptidase C48 family.</text>
</comment>
<keyword evidence="2" id="KW-0645">Protease</keyword>
<keyword evidence="4" id="KW-0788">Thiol protease</keyword>
<accession>A0A422PMM0</accession>
<dbReference type="Proteomes" id="UP000284403">
    <property type="component" value="Unassembled WGS sequence"/>
</dbReference>